<dbReference type="NCBIfam" id="NF006119">
    <property type="entry name" value="PRK08264.1-5"/>
    <property type="match status" value="1"/>
</dbReference>
<dbReference type="PRINTS" id="PR00080">
    <property type="entry name" value="SDRFAMILY"/>
</dbReference>
<proteinExistence type="inferred from homology"/>
<dbReference type="InterPro" id="IPR036291">
    <property type="entry name" value="NAD(P)-bd_dom_sf"/>
</dbReference>
<gene>
    <name evidence="4" type="ORF">GQF01_24475</name>
</gene>
<evidence type="ECO:0000256" key="2">
    <source>
        <dbReference type="ARBA" id="ARBA00023002"/>
    </source>
</evidence>
<comment type="caution">
    <text evidence="4">The sequence shown here is derived from an EMBL/GenBank/DDBJ whole genome shotgun (WGS) entry which is preliminary data.</text>
</comment>
<organism evidence="4 5">
    <name type="scientific">Paenibacillus silvestris</name>
    <dbReference type="NCBI Taxonomy" id="2606219"/>
    <lineage>
        <taxon>Bacteria</taxon>
        <taxon>Bacillati</taxon>
        <taxon>Bacillota</taxon>
        <taxon>Bacilli</taxon>
        <taxon>Bacillales</taxon>
        <taxon>Paenibacillaceae</taxon>
        <taxon>Paenibacillus</taxon>
    </lineage>
</organism>
<dbReference type="GO" id="GO:0016491">
    <property type="term" value="F:oxidoreductase activity"/>
    <property type="evidence" value="ECO:0007669"/>
    <property type="project" value="UniProtKB-KW"/>
</dbReference>
<evidence type="ECO:0000256" key="3">
    <source>
        <dbReference type="RuleBase" id="RU000363"/>
    </source>
</evidence>
<dbReference type="RefSeq" id="WP_161409401.1">
    <property type="nucleotide sequence ID" value="NZ_WTUZ01000022.1"/>
</dbReference>
<dbReference type="PANTHER" id="PTHR44169:SF6">
    <property type="entry name" value="NADPH-DEPENDENT 1-ACYLDIHYDROXYACETONE PHOSPHATE REDUCTASE"/>
    <property type="match status" value="1"/>
</dbReference>
<evidence type="ECO:0000313" key="4">
    <source>
        <dbReference type="EMBL" id="MZQ85277.1"/>
    </source>
</evidence>
<comment type="similarity">
    <text evidence="1 3">Belongs to the short-chain dehydrogenases/reductases (SDR) family.</text>
</comment>
<keyword evidence="2" id="KW-0560">Oxidoreductase</keyword>
<evidence type="ECO:0000256" key="1">
    <source>
        <dbReference type="ARBA" id="ARBA00006484"/>
    </source>
</evidence>
<name>A0A6L8V4R9_9BACL</name>
<reference evidence="4 5" key="1">
    <citation type="submission" date="2019-12" db="EMBL/GenBank/DDBJ databases">
        <title>Paenibacillus sp. nov. sp. isolated from soil.</title>
        <authorList>
            <person name="Kim J."/>
            <person name="Jeong S.E."/>
            <person name="Jung H.S."/>
            <person name="Jeon C.O."/>
        </authorList>
    </citation>
    <scope>NUCLEOTIDE SEQUENCE [LARGE SCALE GENOMIC DNA]</scope>
    <source>
        <strain evidence="4 5">5J-6</strain>
    </source>
</reference>
<dbReference type="AlphaFoldDB" id="A0A6L8V4R9"/>
<dbReference type="SUPFAM" id="SSF51735">
    <property type="entry name" value="NAD(P)-binding Rossmann-fold domains"/>
    <property type="match status" value="1"/>
</dbReference>
<dbReference type="InterPro" id="IPR002347">
    <property type="entry name" value="SDR_fam"/>
</dbReference>
<evidence type="ECO:0000313" key="5">
    <source>
        <dbReference type="Proteomes" id="UP000481087"/>
    </source>
</evidence>
<sequence length="235" mass="24768">MNISKQVALVTGANRGLGKHLAEELLKRGAKVYAGARNPESVNIPGAIPIQLDITNPESVKAAASTASDVTLLINNAGTSTGASVLTGSWDDIHLEFDTHVFGTLSMVRDFAPVLEKNGGGSILNILSVLSWYTTDSTGAYSAAKSAEWSMTNALRLSLAPKNITVSGLHVGYMDTDMTKGLEKPKSDPKKIAEIAINGIENGLYEIIADDISTNVQKGLSGGVNALYPELLTIK</sequence>
<dbReference type="Gene3D" id="3.40.50.720">
    <property type="entry name" value="NAD(P)-binding Rossmann-like Domain"/>
    <property type="match status" value="1"/>
</dbReference>
<dbReference type="Proteomes" id="UP000481087">
    <property type="component" value="Unassembled WGS sequence"/>
</dbReference>
<dbReference type="EMBL" id="WTUZ01000022">
    <property type="protein sequence ID" value="MZQ85277.1"/>
    <property type="molecule type" value="Genomic_DNA"/>
</dbReference>
<accession>A0A6L8V4R9</accession>
<dbReference type="PANTHER" id="PTHR44169">
    <property type="entry name" value="NADPH-DEPENDENT 1-ACYLDIHYDROXYACETONE PHOSPHATE REDUCTASE"/>
    <property type="match status" value="1"/>
</dbReference>
<dbReference type="Pfam" id="PF00106">
    <property type="entry name" value="adh_short"/>
    <property type="match status" value="1"/>
</dbReference>
<protein>
    <submittedName>
        <fullName evidence="4">SDR family NAD(P)-dependent oxidoreductase</fullName>
    </submittedName>
</protein>
<keyword evidence="5" id="KW-1185">Reference proteome</keyword>
<dbReference type="PRINTS" id="PR00081">
    <property type="entry name" value="GDHRDH"/>
</dbReference>